<gene>
    <name evidence="1" type="ORF">F7R26_039715</name>
</gene>
<dbReference type="Proteomes" id="UP000397656">
    <property type="component" value="Plasmid pRK1-3"/>
</dbReference>
<organism evidence="1 2">
    <name type="scientific">Cupriavidus basilensis</name>
    <dbReference type="NCBI Taxonomy" id="68895"/>
    <lineage>
        <taxon>Bacteria</taxon>
        <taxon>Pseudomonadati</taxon>
        <taxon>Pseudomonadota</taxon>
        <taxon>Betaproteobacteria</taxon>
        <taxon>Burkholderiales</taxon>
        <taxon>Burkholderiaceae</taxon>
        <taxon>Cupriavidus</taxon>
    </lineage>
</organism>
<sequence>MSQLDKALTALIGRDPTTEEIAKFYQIKEACGFSEHDSVWSLILAFGHYEILYKDIADKIGEQSIKTLADHKLALDSTAAAAERAIKSNLVDSVRETTSKLLAEAQKTGTALAAIQAKKGLLIGAVTSLGVATVLLLCAGFLGYSIGSKSAGPAAAWLQTADGAAAQRFAQMNAVRTMLDCPAPYQTHREGSATYCVPFDPQAKKTWGWRIN</sequence>
<dbReference type="GeneID" id="98407102"/>
<dbReference type="RefSeq" id="WP_150986937.1">
    <property type="nucleotide sequence ID" value="NZ_CP062807.1"/>
</dbReference>
<reference evidence="1 2" key="1">
    <citation type="submission" date="2020-10" db="EMBL/GenBank/DDBJ databases">
        <title>Complete genome sequence of Cupriavidus basilensis CCUG 49340T.</title>
        <authorList>
            <person name="Salva-Serra F."/>
            <person name="Donoso R.A."/>
            <person name="Cho K.H."/>
            <person name="Yoo J.A."/>
            <person name="Lee K."/>
            <person name="Yoon S.-H."/>
            <person name="Perez-Pantoja D."/>
            <person name="Moore E.R.B."/>
        </authorList>
    </citation>
    <scope>NUCLEOTIDE SEQUENCE [LARGE SCALE GENOMIC DNA]</scope>
    <source>
        <strain evidence="2">CCUG 49340</strain>
        <plasmid evidence="1 2">pRK1-3</plasmid>
    </source>
</reference>
<name>A0A643FVS8_9BURK</name>
<dbReference type="EMBL" id="CP062807">
    <property type="protein sequence ID" value="QOT82239.1"/>
    <property type="molecule type" value="Genomic_DNA"/>
</dbReference>
<keyword evidence="1" id="KW-0614">Plasmid</keyword>
<geneLocation type="plasmid" evidence="1 2">
    <name>pRK1-3</name>
</geneLocation>
<evidence type="ECO:0000313" key="1">
    <source>
        <dbReference type="EMBL" id="QOT82239.1"/>
    </source>
</evidence>
<evidence type="ECO:0000313" key="2">
    <source>
        <dbReference type="Proteomes" id="UP000397656"/>
    </source>
</evidence>
<proteinExistence type="predicted"/>
<evidence type="ECO:0008006" key="3">
    <source>
        <dbReference type="Google" id="ProtNLM"/>
    </source>
</evidence>
<protein>
    <recommendedName>
        <fullName evidence="3">MobE</fullName>
    </recommendedName>
</protein>
<accession>A0A643FVS8</accession>
<dbReference type="AlphaFoldDB" id="A0A643FVS8"/>